<comment type="similarity">
    <text evidence="1">Belongs to the Gfo/Idh/MocA family.</text>
</comment>
<dbReference type="Gene3D" id="3.30.360.10">
    <property type="entry name" value="Dihydrodipicolinate Reductase, domain 2"/>
    <property type="match status" value="1"/>
</dbReference>
<gene>
    <name evidence="6" type="ORF">FK219_003625</name>
</gene>
<evidence type="ECO:0000313" key="7">
    <source>
        <dbReference type="Proteomes" id="UP000818266"/>
    </source>
</evidence>
<evidence type="ECO:0000313" key="6">
    <source>
        <dbReference type="EMBL" id="NHF62339.1"/>
    </source>
</evidence>
<dbReference type="InterPro" id="IPR036291">
    <property type="entry name" value="NAD(P)-bd_dom_sf"/>
</dbReference>
<evidence type="ECO:0000259" key="5">
    <source>
        <dbReference type="Pfam" id="PF22725"/>
    </source>
</evidence>
<organism evidence="6 7">
    <name type="scientific">Microcella pacifica</name>
    <dbReference type="NCBI Taxonomy" id="2591847"/>
    <lineage>
        <taxon>Bacteria</taxon>
        <taxon>Bacillati</taxon>
        <taxon>Actinomycetota</taxon>
        <taxon>Actinomycetes</taxon>
        <taxon>Micrococcales</taxon>
        <taxon>Microbacteriaceae</taxon>
        <taxon>Microcella</taxon>
    </lineage>
</organism>
<keyword evidence="2" id="KW-0560">Oxidoreductase</keyword>
<dbReference type="EMBL" id="VIKT02000004">
    <property type="protein sequence ID" value="NHF62339.1"/>
    <property type="molecule type" value="Genomic_DNA"/>
</dbReference>
<dbReference type="Pfam" id="PF22725">
    <property type="entry name" value="GFO_IDH_MocA_C3"/>
    <property type="match status" value="1"/>
</dbReference>
<dbReference type="PANTHER" id="PTHR43708:SF5">
    <property type="entry name" value="CONSERVED EXPRESSED OXIDOREDUCTASE (EUROFUNG)-RELATED"/>
    <property type="match status" value="1"/>
</dbReference>
<feature type="domain" description="Gfo/Idh/MocA-like oxidoreductase N-terminal" evidence="4">
    <location>
        <begin position="26"/>
        <end position="142"/>
    </location>
</feature>
<proteinExistence type="inferred from homology"/>
<dbReference type="SUPFAM" id="SSF51735">
    <property type="entry name" value="NAD(P)-binding Rossmann-fold domains"/>
    <property type="match status" value="1"/>
</dbReference>
<comment type="caution">
    <text evidence="6">The sequence shown here is derived from an EMBL/GenBank/DDBJ whole genome shotgun (WGS) entry which is preliminary data.</text>
</comment>
<accession>A0A9E5JL03</accession>
<dbReference type="SUPFAM" id="SSF55347">
    <property type="entry name" value="Glyceraldehyde-3-phosphate dehydrogenase-like, C-terminal domain"/>
    <property type="match status" value="1"/>
</dbReference>
<evidence type="ECO:0000256" key="1">
    <source>
        <dbReference type="ARBA" id="ARBA00010928"/>
    </source>
</evidence>
<dbReference type="PANTHER" id="PTHR43708">
    <property type="entry name" value="CONSERVED EXPRESSED OXIDOREDUCTASE (EUROFUNG)"/>
    <property type="match status" value="1"/>
</dbReference>
<evidence type="ECO:0000259" key="4">
    <source>
        <dbReference type="Pfam" id="PF01408"/>
    </source>
</evidence>
<dbReference type="Proteomes" id="UP000818266">
    <property type="component" value="Unassembled WGS sequence"/>
</dbReference>
<dbReference type="InterPro" id="IPR051317">
    <property type="entry name" value="Gfo/Idh/MocA_oxidoreduct"/>
</dbReference>
<dbReference type="GO" id="GO:0016491">
    <property type="term" value="F:oxidoreductase activity"/>
    <property type="evidence" value="ECO:0007669"/>
    <property type="project" value="UniProtKB-KW"/>
</dbReference>
<dbReference type="Gene3D" id="3.40.50.720">
    <property type="entry name" value="NAD(P)-binding Rossmann-like Domain"/>
    <property type="match status" value="1"/>
</dbReference>
<dbReference type="AlphaFoldDB" id="A0A9E5JL03"/>
<dbReference type="GO" id="GO:0000166">
    <property type="term" value="F:nucleotide binding"/>
    <property type="evidence" value="ECO:0007669"/>
    <property type="project" value="InterPro"/>
</dbReference>
<name>A0A9E5JL03_9MICO</name>
<feature type="domain" description="GFO/IDH/MocA-like oxidoreductase" evidence="5">
    <location>
        <begin position="154"/>
        <end position="273"/>
    </location>
</feature>
<keyword evidence="3" id="KW-0520">NAD</keyword>
<evidence type="ECO:0000256" key="2">
    <source>
        <dbReference type="ARBA" id="ARBA00023002"/>
    </source>
</evidence>
<sequence>MTGIPVPTSDGIHYLPRAPKSLTTPIGLIGCGGISFQHLSNYRDAGFNVVALADIDRAKAEARRDEFYPDADVYANYRDLLARDDIEVVDIATHVDVRPSIVRDAILSGRHVLSQKPFVVDLDEGRELVNLAVEHGMQLAVNQNGRWAPHFSFLREAVAAGLIGEVTSADFYVYWDHDSDFADNPAFNSMEDLILYDFGIHWFDLLANLFRNRQEATGVVAMTGSRPGQKMAVATQAQVLIQFPAAQATLLFRGATKVQQRGGYEVHGTLGSLSHLGEALGGTQIVWSRPGEEPETITVTGTWWLNGMRGTMGELLVAIEEERAPVNAASTSLPGLALCFAALRSSRTGEVIDPRLPLPTVHT</sequence>
<dbReference type="InterPro" id="IPR000683">
    <property type="entry name" value="Gfo/Idh/MocA-like_OxRdtase_N"/>
</dbReference>
<dbReference type="RefSeq" id="WP_210416760.1">
    <property type="nucleotide sequence ID" value="NZ_VIKT02000004.1"/>
</dbReference>
<dbReference type="Pfam" id="PF01408">
    <property type="entry name" value="GFO_IDH_MocA"/>
    <property type="match status" value="1"/>
</dbReference>
<protein>
    <submittedName>
        <fullName evidence="6">Gfo/Idh/MocA family oxidoreductase</fullName>
    </submittedName>
</protein>
<reference evidence="6 7" key="1">
    <citation type="submission" date="2020-03" db="EMBL/GenBank/DDBJ databases">
        <title>Chryseoglobus sp. isolated from a deep-sea seamount.</title>
        <authorList>
            <person name="Zhang D.-C."/>
        </authorList>
    </citation>
    <scope>NUCLEOTIDE SEQUENCE [LARGE SCALE GENOMIC DNA]</scope>
    <source>
        <strain evidence="6 7">KN1116</strain>
    </source>
</reference>
<keyword evidence="7" id="KW-1185">Reference proteome</keyword>
<dbReference type="InterPro" id="IPR055170">
    <property type="entry name" value="GFO_IDH_MocA-like_dom"/>
</dbReference>
<evidence type="ECO:0000256" key="3">
    <source>
        <dbReference type="ARBA" id="ARBA00023027"/>
    </source>
</evidence>